<evidence type="ECO:0000313" key="2">
    <source>
        <dbReference type="EMBL" id="ASW43108.1"/>
    </source>
</evidence>
<dbReference type="NCBIfam" id="TIGR01444">
    <property type="entry name" value="fkbM_fam"/>
    <property type="match status" value="1"/>
</dbReference>
<dbReference type="PANTHER" id="PTHR34203">
    <property type="entry name" value="METHYLTRANSFERASE, FKBM FAMILY PROTEIN"/>
    <property type="match status" value="1"/>
</dbReference>
<dbReference type="Proteomes" id="UP000264883">
    <property type="component" value="Chromosome"/>
</dbReference>
<dbReference type="AlphaFoldDB" id="A0A343JC50"/>
<evidence type="ECO:0000313" key="3">
    <source>
        <dbReference type="Proteomes" id="UP000264883"/>
    </source>
</evidence>
<accession>A0A343JC50</accession>
<dbReference type="KEGG" id="cia:BEN51_06325"/>
<dbReference type="Gene3D" id="3.40.50.150">
    <property type="entry name" value="Vaccinia Virus protein VP39"/>
    <property type="match status" value="1"/>
</dbReference>
<protein>
    <recommendedName>
        <fullName evidence="1">Methyltransferase FkbM domain-containing protein</fullName>
    </recommendedName>
</protein>
<dbReference type="InterPro" id="IPR029063">
    <property type="entry name" value="SAM-dependent_MTases_sf"/>
</dbReference>
<dbReference type="InterPro" id="IPR006342">
    <property type="entry name" value="FkbM_mtfrase"/>
</dbReference>
<gene>
    <name evidence="2" type="ORF">BEN51_06325</name>
</gene>
<reference evidence="2 3" key="1">
    <citation type="submission" date="2016-08" db="EMBL/GenBank/DDBJ databases">
        <title>Complete Genome Sequence Of The Indigo Reducing Clostridium isatidis DSM15098.</title>
        <authorList>
            <person name="Little G.T."/>
            <person name="Minton N.P."/>
        </authorList>
    </citation>
    <scope>NUCLEOTIDE SEQUENCE [LARGE SCALE GENOMIC DNA]</scope>
    <source>
        <strain evidence="2 3">DSM 15098</strain>
    </source>
</reference>
<dbReference type="InterPro" id="IPR052514">
    <property type="entry name" value="SAM-dependent_MTase"/>
</dbReference>
<dbReference type="SUPFAM" id="SSF53335">
    <property type="entry name" value="S-adenosyl-L-methionine-dependent methyltransferases"/>
    <property type="match status" value="1"/>
</dbReference>
<name>A0A343JC50_9CLOT</name>
<dbReference type="PANTHER" id="PTHR34203:SF15">
    <property type="entry name" value="SLL1173 PROTEIN"/>
    <property type="match status" value="1"/>
</dbReference>
<dbReference type="Pfam" id="PF05050">
    <property type="entry name" value="Methyltransf_21"/>
    <property type="match status" value="1"/>
</dbReference>
<dbReference type="OrthoDB" id="5329963at2"/>
<keyword evidence="3" id="KW-1185">Reference proteome</keyword>
<sequence>MIIDYKLDEIFLKAKKVYNSLADEKSKKIFSLRILYNLTGDYDYLFDMIELLSEFDTNEVYKLRKFYHMIKKIKEENKSSKLIIYGAGRQGNYLFDIFRNIDWHCFCDKDMQKQKNNFCGLKVISPEELIDKNKNDFVIIGIKNNSKEVYNELISKGFPDKHIINYEINFDLKILFEKQYFDDTFILPEENEIFIDAGSFNCDTSLLFKKWCNENYKKIYAFEPDYLNYLNCKDVIKERKIDRIELYNYGLWSENDTLYFNKEGNSSSSISEEGCEKIHVVSLDNILSEEKISFIKMDIEGAELQGLKGAKNIIVKNRPKLAICIYHKPEDILEIPLYLQSIVPDYKFYIRHYSNHDIETVLYAV</sequence>
<proteinExistence type="predicted"/>
<organism evidence="2 3">
    <name type="scientific">Clostridium isatidis</name>
    <dbReference type="NCBI Taxonomy" id="182773"/>
    <lineage>
        <taxon>Bacteria</taxon>
        <taxon>Bacillati</taxon>
        <taxon>Bacillota</taxon>
        <taxon>Clostridia</taxon>
        <taxon>Eubacteriales</taxon>
        <taxon>Clostridiaceae</taxon>
        <taxon>Clostridium</taxon>
    </lineage>
</organism>
<dbReference type="EMBL" id="CP016786">
    <property type="protein sequence ID" value="ASW43108.1"/>
    <property type="molecule type" value="Genomic_DNA"/>
</dbReference>
<dbReference type="Gene3D" id="3.40.50.720">
    <property type="entry name" value="NAD(P)-binding Rossmann-like Domain"/>
    <property type="match status" value="1"/>
</dbReference>
<dbReference type="RefSeq" id="WP_119865246.1">
    <property type="nucleotide sequence ID" value="NZ_CP016786.1"/>
</dbReference>
<feature type="domain" description="Methyltransferase FkbM" evidence="1">
    <location>
        <begin position="213"/>
        <end position="340"/>
    </location>
</feature>
<evidence type="ECO:0000259" key="1">
    <source>
        <dbReference type="Pfam" id="PF05050"/>
    </source>
</evidence>